<dbReference type="AlphaFoldDB" id="A0A6G1X8V6"/>
<keyword evidence="3" id="KW-1185">Reference proteome</keyword>
<organism evidence="2 3">
    <name type="scientific">Salinibacillus xinjiangensis</name>
    <dbReference type="NCBI Taxonomy" id="1229268"/>
    <lineage>
        <taxon>Bacteria</taxon>
        <taxon>Bacillati</taxon>
        <taxon>Bacillota</taxon>
        <taxon>Bacilli</taxon>
        <taxon>Bacillales</taxon>
        <taxon>Bacillaceae</taxon>
        <taxon>Salinibacillus</taxon>
    </lineage>
</organism>
<protein>
    <recommendedName>
        <fullName evidence="1">Glyoxalase-like domain-containing protein</fullName>
    </recommendedName>
</protein>
<dbReference type="Proteomes" id="UP000480185">
    <property type="component" value="Unassembled WGS sequence"/>
</dbReference>
<dbReference type="Pfam" id="PF13468">
    <property type="entry name" value="Glyoxalase_3"/>
    <property type="match status" value="1"/>
</dbReference>
<gene>
    <name evidence="2" type="ORF">GH754_13130</name>
</gene>
<accession>A0A6G1X8V6</accession>
<evidence type="ECO:0000313" key="2">
    <source>
        <dbReference type="EMBL" id="MRG87238.1"/>
    </source>
</evidence>
<feature type="domain" description="Glyoxalase-like" evidence="1">
    <location>
        <begin position="15"/>
        <end position="196"/>
    </location>
</feature>
<proteinExistence type="predicted"/>
<dbReference type="PANTHER" id="PTHR40265">
    <property type="entry name" value="BLL2707 PROTEIN"/>
    <property type="match status" value="1"/>
</dbReference>
<dbReference type="Gene3D" id="3.10.180.10">
    <property type="entry name" value="2,3-Dihydroxybiphenyl 1,2-Dioxygenase, domain 1"/>
    <property type="match status" value="1"/>
</dbReference>
<sequence length="243" mass="28103">MPFKKLKGGDYLLAFDHLVVYGESIENDIEKASKQNEVVVVKGGHHEPWGTYNYLAFMNNNSYIEWLGIEDKEKAHASDNPLIQHTAYAHQQKMEEPIQFALRTNQMDKLIHHFNKQEIPYQGPFPGSRVKPDGSTLKWRMLFPKYQMNDEILPFLIEWEGEGNQPPNEESVNEMDFSTIQVGVSDIQKASKQFEQTYRLGQPKIIHNQNEHYIAEWPLDNGRLQLVKGEGLKANFGDLVMSR</sequence>
<dbReference type="OrthoDB" id="9111355at2"/>
<evidence type="ECO:0000259" key="1">
    <source>
        <dbReference type="Pfam" id="PF13468"/>
    </source>
</evidence>
<evidence type="ECO:0000313" key="3">
    <source>
        <dbReference type="Proteomes" id="UP000480185"/>
    </source>
</evidence>
<dbReference type="EMBL" id="WJNH01000008">
    <property type="protein sequence ID" value="MRG87238.1"/>
    <property type="molecule type" value="Genomic_DNA"/>
</dbReference>
<name>A0A6G1X8V6_9BACI</name>
<dbReference type="PANTHER" id="PTHR40265:SF1">
    <property type="entry name" value="GLYOXALASE-LIKE DOMAIN-CONTAINING PROTEIN"/>
    <property type="match status" value="1"/>
</dbReference>
<dbReference type="InterPro" id="IPR029068">
    <property type="entry name" value="Glyas_Bleomycin-R_OHBP_Dase"/>
</dbReference>
<reference evidence="2 3" key="1">
    <citation type="submission" date="2019-11" db="EMBL/GenBank/DDBJ databases">
        <authorList>
            <person name="Li J."/>
        </authorList>
    </citation>
    <scope>NUCLEOTIDE SEQUENCE [LARGE SCALE GENOMIC DNA]</scope>
    <source>
        <strain evidence="2 3">J4</strain>
    </source>
</reference>
<comment type="caution">
    <text evidence="2">The sequence shown here is derived from an EMBL/GenBank/DDBJ whole genome shotgun (WGS) entry which is preliminary data.</text>
</comment>
<dbReference type="InterPro" id="IPR025870">
    <property type="entry name" value="Glyoxalase-like_dom"/>
</dbReference>